<protein>
    <submittedName>
        <fullName evidence="1">Uncharacterized protein</fullName>
    </submittedName>
</protein>
<gene>
    <name evidence="1" type="ORF">PVAP13_4NG179400</name>
</gene>
<organism evidence="1 2">
    <name type="scientific">Panicum virgatum</name>
    <name type="common">Blackwell switchgrass</name>
    <dbReference type="NCBI Taxonomy" id="38727"/>
    <lineage>
        <taxon>Eukaryota</taxon>
        <taxon>Viridiplantae</taxon>
        <taxon>Streptophyta</taxon>
        <taxon>Embryophyta</taxon>
        <taxon>Tracheophyta</taxon>
        <taxon>Spermatophyta</taxon>
        <taxon>Magnoliopsida</taxon>
        <taxon>Liliopsida</taxon>
        <taxon>Poales</taxon>
        <taxon>Poaceae</taxon>
        <taxon>PACMAD clade</taxon>
        <taxon>Panicoideae</taxon>
        <taxon>Panicodae</taxon>
        <taxon>Paniceae</taxon>
        <taxon>Panicinae</taxon>
        <taxon>Panicum</taxon>
        <taxon>Panicum sect. Hiantes</taxon>
    </lineage>
</organism>
<keyword evidence="2" id="KW-1185">Reference proteome</keyword>
<proteinExistence type="predicted"/>
<evidence type="ECO:0000313" key="1">
    <source>
        <dbReference type="EMBL" id="KAG2607274.1"/>
    </source>
</evidence>
<name>A0A8T0TDZ7_PANVG</name>
<reference evidence="1" key="1">
    <citation type="submission" date="2020-05" db="EMBL/GenBank/DDBJ databases">
        <title>WGS assembly of Panicum virgatum.</title>
        <authorList>
            <person name="Lovell J.T."/>
            <person name="Jenkins J."/>
            <person name="Shu S."/>
            <person name="Juenger T.E."/>
            <person name="Schmutz J."/>
        </authorList>
    </citation>
    <scope>NUCLEOTIDE SEQUENCE</scope>
    <source>
        <strain evidence="1">AP13</strain>
    </source>
</reference>
<sequence>MGPRWRPLLTQRGRCREDPIGIERSRRTLLSRFDRRRLVLFRVAHRVRLLRSLLSTCRRGRCSIQASVRSQQRRAETDMAMAVGGGVEVEVRSQLRPLPRFLILAIHSLAPYC</sequence>
<dbReference type="Proteomes" id="UP000823388">
    <property type="component" value="Chromosome 4N"/>
</dbReference>
<dbReference type="EMBL" id="CM029044">
    <property type="protein sequence ID" value="KAG2607274.1"/>
    <property type="molecule type" value="Genomic_DNA"/>
</dbReference>
<comment type="caution">
    <text evidence="1">The sequence shown here is derived from an EMBL/GenBank/DDBJ whole genome shotgun (WGS) entry which is preliminary data.</text>
</comment>
<dbReference type="AlphaFoldDB" id="A0A8T0TDZ7"/>
<accession>A0A8T0TDZ7</accession>
<evidence type="ECO:0000313" key="2">
    <source>
        <dbReference type="Proteomes" id="UP000823388"/>
    </source>
</evidence>